<keyword evidence="4" id="KW-0472">Membrane</keyword>
<evidence type="ECO:0000259" key="5">
    <source>
        <dbReference type="Pfam" id="PF01011"/>
    </source>
</evidence>
<dbReference type="PANTHER" id="PTHR32303">
    <property type="entry name" value="QUINOPROTEIN ALCOHOL DEHYDROGENASE (CYTOCHROME C)"/>
    <property type="match status" value="1"/>
</dbReference>
<evidence type="ECO:0000256" key="2">
    <source>
        <dbReference type="ARBA" id="ARBA00008156"/>
    </source>
</evidence>
<organism evidence="6 7">
    <name type="scientific">Chelativorans petroleitrophicus</name>
    <dbReference type="NCBI Taxonomy" id="2975484"/>
    <lineage>
        <taxon>Bacteria</taxon>
        <taxon>Pseudomonadati</taxon>
        <taxon>Pseudomonadota</taxon>
        <taxon>Alphaproteobacteria</taxon>
        <taxon>Hyphomicrobiales</taxon>
        <taxon>Phyllobacteriaceae</taxon>
        <taxon>Chelativorans</taxon>
    </lineage>
</organism>
<feature type="domain" description="Pyrrolo-quinoline quinone repeat" evidence="5">
    <location>
        <begin position="166"/>
        <end position="275"/>
    </location>
</feature>
<dbReference type="Gene3D" id="2.140.10.10">
    <property type="entry name" value="Quinoprotein alcohol dehydrogenase-like superfamily"/>
    <property type="match status" value="2"/>
</dbReference>
<evidence type="ECO:0000256" key="4">
    <source>
        <dbReference type="SAM" id="Phobius"/>
    </source>
</evidence>
<dbReference type="InterPro" id="IPR011047">
    <property type="entry name" value="Quinoprotein_ADH-like_sf"/>
</dbReference>
<evidence type="ECO:0000313" key="6">
    <source>
        <dbReference type="EMBL" id="MCT8991795.1"/>
    </source>
</evidence>
<name>A0A9X2XA61_9HYPH</name>
<reference evidence="6" key="1">
    <citation type="submission" date="2022-08" db="EMBL/GenBank/DDBJ databases">
        <title>Chelativorans sichuanense sp. nov., a paraffin oil-degrading bacterium isolated from a mixture of oil-based drill cuttings and paddy soil.</title>
        <authorList>
            <person name="Yu J."/>
            <person name="Liu H."/>
            <person name="Chen Q."/>
        </authorList>
    </citation>
    <scope>NUCLEOTIDE SEQUENCE</scope>
    <source>
        <strain evidence="6">SCAU 2101</strain>
    </source>
</reference>
<dbReference type="RefSeq" id="WP_261516735.1">
    <property type="nucleotide sequence ID" value="NZ_JAODNV010000019.1"/>
</dbReference>
<feature type="transmembrane region" description="Helical" evidence="4">
    <location>
        <begin position="55"/>
        <end position="71"/>
    </location>
</feature>
<feature type="transmembrane region" description="Helical" evidence="4">
    <location>
        <begin position="117"/>
        <end position="136"/>
    </location>
</feature>
<comment type="cofactor">
    <cofactor evidence="1">
        <name>pyrroloquinoline quinone</name>
        <dbReference type="ChEBI" id="CHEBI:58442"/>
    </cofactor>
</comment>
<comment type="similarity">
    <text evidence="2">Belongs to the bacterial PQQ dehydrogenase family.</text>
</comment>
<proteinExistence type="inferred from homology"/>
<dbReference type="SMART" id="SM00564">
    <property type="entry name" value="PQQ"/>
    <property type="match status" value="5"/>
</dbReference>
<keyword evidence="3" id="KW-0560">Oxidoreductase</keyword>
<dbReference type="SUPFAM" id="SSF50998">
    <property type="entry name" value="Quinoprotein alcohol dehydrogenase-like"/>
    <property type="match status" value="1"/>
</dbReference>
<sequence>MYRVVLSLIVILLGLVLAAGGVWLAVLGGSWFHILWGMLLTASGALIMARRPAGLAVYGVTILITLAWALWEVGFDWWALTPRGAVPMIIGLLLLLPPLVRALHPRGAARARYDANSAVLAVSLAIAAAVSIYSMFQTPHDIAGSFPQERMTADVAEDEGVPPGEWAAYGRTHYGRRYSPLDQITPENVAELQVAWTYHTGELRDEDDPGETTYEVTPLMVNDTVYLCTPFSTVIALDPVTGEEKWRFDPQLRQPPTPTTQHMTCRGVSFHAASPEDLPARPPGAEAPQAALNTENEAPVGRAAGDTVAADQIGEGDAKPEPEERSLIEESVAQVTTGAAPVPQNIVTGAVQAGARVPAVEREEPPQSVELSEACMNRLFVPTSDGRLISISAESGAICPGFGGRDGTVNLWANMPNVTPGSFYSTSPPVITEDDLVIIGGAVNDNASTTSPSGVIRAYDAYTGALVWNFDSKNPDATEPIPAGETYSPNAPNFWSVASYDPELGLVYFPMGNESPDQFGGKRGENTERFSASILALDASTGEMAWVFQTVHHDIWDYDVPAQPSLVDLTINGEAVPALVAPTKQGQVFVLNRETGEPVLPVKEQPVPQGAIEGDFTAPTQPVSAVSFAPEPLTEADMWGATPVDQLWCRIRFHQLDYEGIFTPPSMNGTIVYPGNFGTFNWGAVSVDPNRDIMFGMPVYLAFTVKLIPRPDGMTRVVTKEGEPIFNENFGAPYAAEMGPFYSPLNLPCQQPPWGYVAGVNLTTGETVYRHVNGTVRDLAPVPLPLEMGVPGIGGPIVTAGGVAFLSGTLDYYVRGYDLASGEEIWRARLPAGGQATPSTYMGADGRQYLIVVAGGHGSTGTKAGDSVIAYALPR</sequence>
<dbReference type="GO" id="GO:0008876">
    <property type="term" value="F:quinoprotein glucose dehydrogenase activity"/>
    <property type="evidence" value="ECO:0007669"/>
    <property type="project" value="TreeGrafter"/>
</dbReference>
<dbReference type="InterPro" id="IPR017511">
    <property type="entry name" value="PQQ_mDH"/>
</dbReference>
<dbReference type="AlphaFoldDB" id="A0A9X2XA61"/>
<dbReference type="GO" id="GO:0048038">
    <property type="term" value="F:quinone binding"/>
    <property type="evidence" value="ECO:0007669"/>
    <property type="project" value="InterPro"/>
</dbReference>
<dbReference type="InterPro" id="IPR018391">
    <property type="entry name" value="PQQ_b-propeller_rpt"/>
</dbReference>
<feature type="transmembrane region" description="Helical" evidence="4">
    <location>
        <begin position="77"/>
        <end position="96"/>
    </location>
</feature>
<keyword evidence="4" id="KW-0812">Transmembrane</keyword>
<dbReference type="InterPro" id="IPR002372">
    <property type="entry name" value="PQQ_rpt_dom"/>
</dbReference>
<dbReference type="GO" id="GO:0016020">
    <property type="term" value="C:membrane"/>
    <property type="evidence" value="ECO:0007669"/>
    <property type="project" value="InterPro"/>
</dbReference>
<evidence type="ECO:0000313" key="7">
    <source>
        <dbReference type="Proteomes" id="UP001149009"/>
    </source>
</evidence>
<accession>A0A9X2XA61</accession>
<keyword evidence="7" id="KW-1185">Reference proteome</keyword>
<dbReference type="CDD" id="cd10280">
    <property type="entry name" value="PQQ_mGDH"/>
    <property type="match status" value="1"/>
</dbReference>
<dbReference type="Pfam" id="PF01011">
    <property type="entry name" value="PQQ"/>
    <property type="match status" value="2"/>
</dbReference>
<dbReference type="PANTHER" id="PTHR32303:SF4">
    <property type="entry name" value="QUINOPROTEIN GLUCOSE DEHYDROGENASE"/>
    <property type="match status" value="1"/>
</dbReference>
<dbReference type="EMBL" id="JAODNV010000019">
    <property type="protein sequence ID" value="MCT8991795.1"/>
    <property type="molecule type" value="Genomic_DNA"/>
</dbReference>
<gene>
    <name evidence="6" type="ORF">NYR54_16105</name>
</gene>
<keyword evidence="4" id="KW-1133">Transmembrane helix</keyword>
<comment type="caution">
    <text evidence="6">The sequence shown here is derived from an EMBL/GenBank/DDBJ whole genome shotgun (WGS) entry which is preliminary data.</text>
</comment>
<evidence type="ECO:0000256" key="3">
    <source>
        <dbReference type="ARBA" id="ARBA00023002"/>
    </source>
</evidence>
<dbReference type="Proteomes" id="UP001149009">
    <property type="component" value="Unassembled WGS sequence"/>
</dbReference>
<protein>
    <submittedName>
        <fullName evidence="6">Membrane-bound PQQ-dependent dehydrogenase, glucose/quinate/shikimate family</fullName>
    </submittedName>
</protein>
<feature type="domain" description="Pyrrolo-quinoline quinone repeat" evidence="5">
    <location>
        <begin position="369"/>
        <end position="849"/>
    </location>
</feature>
<evidence type="ECO:0000256" key="1">
    <source>
        <dbReference type="ARBA" id="ARBA00001931"/>
    </source>
</evidence>
<feature type="transmembrane region" description="Helical" evidence="4">
    <location>
        <begin position="28"/>
        <end position="48"/>
    </location>
</feature>